<keyword evidence="12 15" id="KW-1133">Transmembrane helix</keyword>
<reference evidence="18 19" key="1">
    <citation type="submission" date="2019-03" db="EMBL/GenBank/DDBJ databases">
        <title>Genomic Encyclopedia of Type Strains, Phase IV (KMG-IV): sequencing the most valuable type-strain genomes for metagenomic binning, comparative biology and taxonomic classification.</title>
        <authorList>
            <person name="Goeker M."/>
        </authorList>
    </citation>
    <scope>NUCLEOTIDE SEQUENCE [LARGE SCALE GENOMIC DNA]</scope>
    <source>
        <strain evidence="18 19">DSM 102969</strain>
    </source>
</reference>
<dbReference type="SMART" id="SM00304">
    <property type="entry name" value="HAMP"/>
    <property type="match status" value="1"/>
</dbReference>
<dbReference type="SMART" id="SM00387">
    <property type="entry name" value="HATPase_c"/>
    <property type="match status" value="1"/>
</dbReference>
<evidence type="ECO:0000256" key="12">
    <source>
        <dbReference type="ARBA" id="ARBA00022989"/>
    </source>
</evidence>
<comment type="subcellular location">
    <subcellularLocation>
        <location evidence="2">Cell inner membrane</location>
        <topology evidence="2">Multi-pass membrane protein</topology>
    </subcellularLocation>
</comment>
<keyword evidence="8 15" id="KW-0812">Transmembrane</keyword>
<keyword evidence="10 18" id="KW-0418">Kinase</keyword>
<dbReference type="PANTHER" id="PTHR44936:SF5">
    <property type="entry name" value="SENSOR HISTIDINE KINASE ENVZ"/>
    <property type="match status" value="1"/>
</dbReference>
<keyword evidence="13" id="KW-0902">Two-component regulatory system</keyword>
<evidence type="ECO:0000256" key="2">
    <source>
        <dbReference type="ARBA" id="ARBA00004429"/>
    </source>
</evidence>
<dbReference type="InterPro" id="IPR036890">
    <property type="entry name" value="HATPase_C_sf"/>
</dbReference>
<dbReference type="AlphaFoldDB" id="A0A4R6R9H0"/>
<gene>
    <name evidence="18" type="ORF">EDD54_3898</name>
</gene>
<dbReference type="SUPFAM" id="SSF55874">
    <property type="entry name" value="ATPase domain of HSP90 chaperone/DNA topoisomerase II/histidine kinase"/>
    <property type="match status" value="1"/>
</dbReference>
<keyword evidence="5" id="KW-0997">Cell inner membrane</keyword>
<dbReference type="PROSITE" id="PS50109">
    <property type="entry name" value="HIS_KIN"/>
    <property type="match status" value="1"/>
</dbReference>
<dbReference type="Proteomes" id="UP000294547">
    <property type="component" value="Unassembled WGS sequence"/>
</dbReference>
<keyword evidence="4" id="KW-1003">Cell membrane</keyword>
<dbReference type="InterPro" id="IPR004358">
    <property type="entry name" value="Sig_transdc_His_kin-like_C"/>
</dbReference>
<dbReference type="SMART" id="SM00388">
    <property type="entry name" value="HisKA"/>
    <property type="match status" value="1"/>
</dbReference>
<dbReference type="SUPFAM" id="SSF47384">
    <property type="entry name" value="Homodimeric domain of signal transducing histidine kinase"/>
    <property type="match status" value="1"/>
</dbReference>
<proteinExistence type="predicted"/>
<keyword evidence="19" id="KW-1185">Reference proteome</keyword>
<dbReference type="EC" id="2.7.13.3" evidence="3"/>
<dbReference type="InterPro" id="IPR003661">
    <property type="entry name" value="HisK_dim/P_dom"/>
</dbReference>
<evidence type="ECO:0000256" key="6">
    <source>
        <dbReference type="ARBA" id="ARBA00022553"/>
    </source>
</evidence>
<evidence type="ECO:0000256" key="7">
    <source>
        <dbReference type="ARBA" id="ARBA00022679"/>
    </source>
</evidence>
<evidence type="ECO:0000256" key="10">
    <source>
        <dbReference type="ARBA" id="ARBA00022777"/>
    </source>
</evidence>
<dbReference type="InterPro" id="IPR036097">
    <property type="entry name" value="HisK_dim/P_sf"/>
</dbReference>
<evidence type="ECO:0000256" key="8">
    <source>
        <dbReference type="ARBA" id="ARBA00022692"/>
    </source>
</evidence>
<evidence type="ECO:0000256" key="13">
    <source>
        <dbReference type="ARBA" id="ARBA00023012"/>
    </source>
</evidence>
<dbReference type="InterPro" id="IPR050980">
    <property type="entry name" value="2C_sensor_his_kinase"/>
</dbReference>
<evidence type="ECO:0000259" key="17">
    <source>
        <dbReference type="PROSITE" id="PS50885"/>
    </source>
</evidence>
<evidence type="ECO:0000259" key="16">
    <source>
        <dbReference type="PROSITE" id="PS50109"/>
    </source>
</evidence>
<dbReference type="InterPro" id="IPR005467">
    <property type="entry name" value="His_kinase_dom"/>
</dbReference>
<name>A0A4R6R9H0_9HYPH</name>
<keyword evidence="9" id="KW-0547">Nucleotide-binding</keyword>
<dbReference type="Gene3D" id="1.10.287.130">
    <property type="match status" value="1"/>
</dbReference>
<dbReference type="Pfam" id="PF00512">
    <property type="entry name" value="HisKA"/>
    <property type="match status" value="1"/>
</dbReference>
<feature type="domain" description="HAMP" evidence="17">
    <location>
        <begin position="234"/>
        <end position="286"/>
    </location>
</feature>
<dbReference type="PRINTS" id="PR00344">
    <property type="entry name" value="BCTRLSENSOR"/>
</dbReference>
<organism evidence="18 19">
    <name type="scientific">Oharaeibacter diazotrophicus</name>
    <dbReference type="NCBI Taxonomy" id="1920512"/>
    <lineage>
        <taxon>Bacteria</taxon>
        <taxon>Pseudomonadati</taxon>
        <taxon>Pseudomonadota</taxon>
        <taxon>Alphaproteobacteria</taxon>
        <taxon>Hyphomicrobiales</taxon>
        <taxon>Pleomorphomonadaceae</taxon>
        <taxon>Oharaeibacter</taxon>
    </lineage>
</organism>
<dbReference type="CDD" id="cd00082">
    <property type="entry name" value="HisKA"/>
    <property type="match status" value="1"/>
</dbReference>
<dbReference type="InterPro" id="IPR003594">
    <property type="entry name" value="HATPase_dom"/>
</dbReference>
<dbReference type="InterPro" id="IPR003660">
    <property type="entry name" value="HAMP_dom"/>
</dbReference>
<evidence type="ECO:0000256" key="11">
    <source>
        <dbReference type="ARBA" id="ARBA00022840"/>
    </source>
</evidence>
<feature type="domain" description="Histidine kinase" evidence="16">
    <location>
        <begin position="294"/>
        <end position="490"/>
    </location>
</feature>
<dbReference type="EMBL" id="SNXY01000010">
    <property type="protein sequence ID" value="TDP82629.1"/>
    <property type="molecule type" value="Genomic_DNA"/>
</dbReference>
<evidence type="ECO:0000256" key="5">
    <source>
        <dbReference type="ARBA" id="ARBA00022519"/>
    </source>
</evidence>
<dbReference type="Pfam" id="PF02518">
    <property type="entry name" value="HATPase_c"/>
    <property type="match status" value="1"/>
</dbReference>
<feature type="transmembrane region" description="Helical" evidence="15">
    <location>
        <begin position="211"/>
        <end position="233"/>
    </location>
</feature>
<evidence type="ECO:0000256" key="3">
    <source>
        <dbReference type="ARBA" id="ARBA00012438"/>
    </source>
</evidence>
<evidence type="ECO:0000256" key="9">
    <source>
        <dbReference type="ARBA" id="ARBA00022741"/>
    </source>
</evidence>
<keyword evidence="11" id="KW-0067">ATP-binding</keyword>
<keyword evidence="6" id="KW-0597">Phosphoprotein</keyword>
<evidence type="ECO:0000256" key="1">
    <source>
        <dbReference type="ARBA" id="ARBA00000085"/>
    </source>
</evidence>
<keyword evidence="14 15" id="KW-0472">Membrane</keyword>
<comment type="caution">
    <text evidence="18">The sequence shown here is derived from an EMBL/GenBank/DDBJ whole genome shotgun (WGS) entry which is preliminary data.</text>
</comment>
<feature type="transmembrane region" description="Helical" evidence="15">
    <location>
        <begin position="72"/>
        <end position="91"/>
    </location>
</feature>
<dbReference type="Gene3D" id="3.30.565.10">
    <property type="entry name" value="Histidine kinase-like ATPase, C-terminal domain"/>
    <property type="match status" value="1"/>
</dbReference>
<evidence type="ECO:0000256" key="14">
    <source>
        <dbReference type="ARBA" id="ARBA00023136"/>
    </source>
</evidence>
<evidence type="ECO:0000313" key="18">
    <source>
        <dbReference type="EMBL" id="TDP82629.1"/>
    </source>
</evidence>
<evidence type="ECO:0000313" key="19">
    <source>
        <dbReference type="Proteomes" id="UP000294547"/>
    </source>
</evidence>
<dbReference type="GO" id="GO:0005886">
    <property type="term" value="C:plasma membrane"/>
    <property type="evidence" value="ECO:0007669"/>
    <property type="project" value="UniProtKB-SubCell"/>
</dbReference>
<evidence type="ECO:0000256" key="15">
    <source>
        <dbReference type="SAM" id="Phobius"/>
    </source>
</evidence>
<protein>
    <recommendedName>
        <fullName evidence="3">histidine kinase</fullName>
        <ecNumber evidence="3">2.7.13.3</ecNumber>
    </recommendedName>
</protein>
<sequence length="490" mass="52802">MAGPSHDPDDDGGEAGVGTGVVGRALDRGDRCARALRRAVARVMPRPVLRSWRALAGAMGQVLPKSLLGRSLMIVVTPMLVLLSVLTFVFMDRHWALVTARLSSAVVRDIAAVVDLVEHQPPGTDVAAILRVAANRLDLSVEVLPASAFAPAPRTGGLLGSTLSSEMRSRLGRPFSLAIDEATTTIEIRVPIDRGTLRVTFPRNLAYAANWHFFLVWMGVVGVVLIVLSIIFIRNQVKPIQRLANAAEAFGKGRPIGAFSPQGAREVRRAALAFLEMRRRIERQIDQRTTMLAGVSHDLRTVLTRFRLELALLGEGEDVEPMRRDVDEMEAMLEAYLAFARGDLDEAAVPTDVAAVIADVAARQPEGRRVEASFSGDPVVTVRPGAFRRLVGNLVGNAVRYGHGKVAVAAEHRGGWLKVVVDDDGPGIPAEEREAVFRPFYRLDRARNQDAPGTGLGLTIARDVARAHGGDVTLAASPLGGLRCVARLPG</sequence>
<accession>A0A4R6R9H0</accession>
<dbReference type="GO" id="GO:0005524">
    <property type="term" value="F:ATP binding"/>
    <property type="evidence" value="ECO:0007669"/>
    <property type="project" value="UniProtKB-KW"/>
</dbReference>
<evidence type="ECO:0000256" key="4">
    <source>
        <dbReference type="ARBA" id="ARBA00022475"/>
    </source>
</evidence>
<dbReference type="PROSITE" id="PS50885">
    <property type="entry name" value="HAMP"/>
    <property type="match status" value="1"/>
</dbReference>
<dbReference type="GO" id="GO:0000155">
    <property type="term" value="F:phosphorelay sensor kinase activity"/>
    <property type="evidence" value="ECO:0007669"/>
    <property type="project" value="InterPro"/>
</dbReference>
<keyword evidence="7" id="KW-0808">Transferase</keyword>
<dbReference type="PANTHER" id="PTHR44936">
    <property type="entry name" value="SENSOR PROTEIN CREC"/>
    <property type="match status" value="1"/>
</dbReference>
<comment type="catalytic activity">
    <reaction evidence="1">
        <text>ATP + protein L-histidine = ADP + protein N-phospho-L-histidine.</text>
        <dbReference type="EC" id="2.7.13.3"/>
    </reaction>
</comment>